<dbReference type="RefSeq" id="WP_206867783.1">
    <property type="nucleotide sequence ID" value="NZ_BMBA01000001.1"/>
</dbReference>
<name>A0ABQ1E4U7_9CLOT</name>
<feature type="domain" description="NAD/GMP synthase" evidence="1">
    <location>
        <begin position="5"/>
        <end position="79"/>
    </location>
</feature>
<proteinExistence type="predicted"/>
<evidence type="ECO:0000259" key="1">
    <source>
        <dbReference type="Pfam" id="PF02540"/>
    </source>
</evidence>
<dbReference type="PANTHER" id="PTHR43169:SF2">
    <property type="entry name" value="NAD_GMP SYNTHASE DOMAIN-CONTAINING PROTEIN"/>
    <property type="match status" value="1"/>
</dbReference>
<dbReference type="Pfam" id="PF02540">
    <property type="entry name" value="NAD_synthase"/>
    <property type="match status" value="1"/>
</dbReference>
<gene>
    <name evidence="2" type="ORF">CSC2_02970</name>
</gene>
<dbReference type="NCBIfam" id="TIGR00268">
    <property type="entry name" value="ATP-dependent sacrificial sulfur transferase LarE"/>
    <property type="match status" value="1"/>
</dbReference>
<evidence type="ECO:0000313" key="2">
    <source>
        <dbReference type="EMBL" id="GFZ29771.1"/>
    </source>
</evidence>
<keyword evidence="2" id="KW-0378">Hydrolase</keyword>
<dbReference type="EMBL" id="BMBA01000001">
    <property type="protein sequence ID" value="GFZ29771.1"/>
    <property type="molecule type" value="Genomic_DNA"/>
</dbReference>
<comment type="caution">
    <text evidence="2">The sequence shown here is derived from an EMBL/GenBank/DDBJ whole genome shotgun (WGS) entry which is preliminary data.</text>
</comment>
<sequence length="283" mass="32141">MELKEKFQLLKDIIKEKGSAAVAFSGGVDSTFLVKVAYEVLGERLIAVTATSSTYPERELKEAIKYAKDMGAKHIIISSEELDIEGFASNPKNRCYYCKKELFTKIKDVALENGVKYVFDGSNLDDNGDYRPGMQAARELEVISPLKQAGLTKNDIRELSKELGLPTWDKPSFACLSSRFPYGHKITLPKLKMVDQAEQFLLDMGIKQVRVRHHGEIARIEVAPEEREQFFNIELMDKIGNKFKEIGFTYVTLDMLGYRTGSMNEVLNKEEKTLFTMQKKSLN</sequence>
<dbReference type="PIRSF" id="PIRSF006661">
    <property type="entry name" value="PP-lp_UCP006661"/>
    <property type="match status" value="1"/>
</dbReference>
<dbReference type="CDD" id="cd01990">
    <property type="entry name" value="LarE-like"/>
    <property type="match status" value="1"/>
</dbReference>
<evidence type="ECO:0000313" key="3">
    <source>
        <dbReference type="Proteomes" id="UP000663802"/>
    </source>
</evidence>
<dbReference type="InterPro" id="IPR005232">
    <property type="entry name" value="LarE"/>
</dbReference>
<dbReference type="GO" id="GO:0016787">
    <property type="term" value="F:hydrolase activity"/>
    <property type="evidence" value="ECO:0007669"/>
    <property type="project" value="UniProtKB-KW"/>
</dbReference>
<protein>
    <submittedName>
        <fullName evidence="2">Adenine nucleotide alpha hydrolase</fullName>
    </submittedName>
</protein>
<accession>A0ABQ1E4U7</accession>
<organism evidence="2 3">
    <name type="scientific">Clostridium zeae</name>
    <dbReference type="NCBI Taxonomy" id="2759022"/>
    <lineage>
        <taxon>Bacteria</taxon>
        <taxon>Bacillati</taxon>
        <taxon>Bacillota</taxon>
        <taxon>Clostridia</taxon>
        <taxon>Eubacteriales</taxon>
        <taxon>Clostridiaceae</taxon>
        <taxon>Clostridium</taxon>
    </lineage>
</organism>
<dbReference type="InterPro" id="IPR022310">
    <property type="entry name" value="NAD/GMP_synthase"/>
</dbReference>
<keyword evidence="3" id="KW-1185">Reference proteome</keyword>
<dbReference type="Proteomes" id="UP000663802">
    <property type="component" value="Unassembled WGS sequence"/>
</dbReference>
<dbReference type="PANTHER" id="PTHR43169">
    <property type="entry name" value="EXSB FAMILY PROTEIN"/>
    <property type="match status" value="1"/>
</dbReference>
<dbReference type="InterPro" id="IPR014729">
    <property type="entry name" value="Rossmann-like_a/b/a_fold"/>
</dbReference>
<dbReference type="InterPro" id="IPR052188">
    <property type="entry name" value="Ni-pincer_cofactor_biosynth"/>
</dbReference>
<dbReference type="SUPFAM" id="SSF52402">
    <property type="entry name" value="Adenine nucleotide alpha hydrolases-like"/>
    <property type="match status" value="1"/>
</dbReference>
<reference evidence="2 3" key="1">
    <citation type="journal article" date="2021" name="Int. J. Syst. Evol. Microbiol.">
        <title>Clostridium zeae sp. nov., isolated from corn silage.</title>
        <authorList>
            <person name="Kobayashi H."/>
            <person name="Tanizawa Y."/>
            <person name="Yagura M."/>
            <person name="Sakamoto M."/>
            <person name="Ohkuma M."/>
            <person name="Tohno M."/>
        </authorList>
    </citation>
    <scope>NUCLEOTIDE SEQUENCE [LARGE SCALE GENOMIC DNA]</scope>
    <source>
        <strain evidence="2 3">CSC2</strain>
    </source>
</reference>
<dbReference type="Gene3D" id="3.40.50.620">
    <property type="entry name" value="HUPs"/>
    <property type="match status" value="1"/>
</dbReference>